<feature type="region of interest" description="Disordered" evidence="1">
    <location>
        <begin position="397"/>
        <end position="434"/>
    </location>
</feature>
<sequence length="666" mass="74361">MEFALTFGAVGDFLALLSLINDIRSALDDSRGSSKTYRDLIEGLTLLEKSLQQVEKIYQGPGFANGLQDLGAIAQATVNQICEVLQEFRDRICSKYGSSLASGGSGNIIRDVTRKIQWKFEEKDVEQFRAKVAGLTVSLNLLLDVTAVRLIQQNQEATAKQIDESKKTTTTTVQRYGQSIEKSVRFFGSCILSKLDFLSGLGVDLKSSASQILTLMFTMSQDLTSMGAVLLRLERGIDNGEHFVLEDATGRAFPIHLKTITSWEAFEFILNDRFKGRKGERRIRRKLYSLHESASHQEIDRSATFEDAFVPYQKVDMSIVCKAPEVPQANGAGDTGLSSCPWCHTVSPGKLGARVQCPTCKKNFTRVVIELDDDLAAPSPPTTGHTVEFSEDNYLNGDECSECHQPKRPQGDSQKQKRKRTLDGPDSDSDEEDVAGLAHIILQTKKMRIIKTEPKPKEPPVEPPRPPPPPRTATIADAQKHRIPQGYNFKQWDPTEEPIILLGSVFDANTIGKWIYDWSVHHYGAGAPLTDMAGEMWLLLIQLAGKIKRSEETIPRIRDPDNKEMVEEFIEAGDRLTDKFRKLLKVCEEPMLHTKNEGKLGKEAGVEFIKTMFGKEHELEKTEKWMVGVRLWNLRFEANCEEILRKPSALKAPTAPVAGVGVGIRS</sequence>
<dbReference type="InterPro" id="IPR054464">
    <property type="entry name" value="ULD_fung"/>
</dbReference>
<evidence type="ECO:0000313" key="4">
    <source>
        <dbReference type="Proteomes" id="UP001172159"/>
    </source>
</evidence>
<dbReference type="EMBL" id="JAUKTV010000005">
    <property type="protein sequence ID" value="KAK0737418.1"/>
    <property type="molecule type" value="Genomic_DNA"/>
</dbReference>
<dbReference type="PANTHER" id="PTHR38886:SF1">
    <property type="entry name" value="NACHT-NTPASE AND P-LOOP NTPASES N-TERMINAL DOMAIN-CONTAINING PROTEIN"/>
    <property type="match status" value="1"/>
</dbReference>
<evidence type="ECO:0000259" key="2">
    <source>
        <dbReference type="Pfam" id="PF22893"/>
    </source>
</evidence>
<reference evidence="3" key="1">
    <citation type="submission" date="2023-06" db="EMBL/GenBank/DDBJ databases">
        <title>Genome-scale phylogeny and comparative genomics of the fungal order Sordariales.</title>
        <authorList>
            <consortium name="Lawrence Berkeley National Laboratory"/>
            <person name="Hensen N."/>
            <person name="Bonometti L."/>
            <person name="Westerberg I."/>
            <person name="Brannstrom I.O."/>
            <person name="Guillou S."/>
            <person name="Cros-Aarteil S."/>
            <person name="Calhoun S."/>
            <person name="Haridas S."/>
            <person name="Kuo A."/>
            <person name="Mondo S."/>
            <person name="Pangilinan J."/>
            <person name="Riley R."/>
            <person name="Labutti K."/>
            <person name="Andreopoulos B."/>
            <person name="Lipzen A."/>
            <person name="Chen C."/>
            <person name="Yanf M."/>
            <person name="Daum C."/>
            <person name="Ng V."/>
            <person name="Clum A."/>
            <person name="Steindorff A."/>
            <person name="Ohm R."/>
            <person name="Martin F."/>
            <person name="Silar P."/>
            <person name="Natvig D."/>
            <person name="Lalanne C."/>
            <person name="Gautier V."/>
            <person name="Ament-Velasquez S.L."/>
            <person name="Kruys A."/>
            <person name="Hutchinson M.I."/>
            <person name="Powell A.J."/>
            <person name="Barry K."/>
            <person name="Miller A.N."/>
            <person name="Grigoriev I.V."/>
            <person name="Debuchy R."/>
            <person name="Gladieux P."/>
            <person name="Thoren M.H."/>
            <person name="Johannesson H."/>
        </authorList>
    </citation>
    <scope>NUCLEOTIDE SEQUENCE</scope>
    <source>
        <strain evidence="3">CBS 540.89</strain>
    </source>
</reference>
<feature type="compositionally biased region" description="Pro residues" evidence="1">
    <location>
        <begin position="461"/>
        <end position="471"/>
    </location>
</feature>
<feature type="region of interest" description="Disordered" evidence="1">
    <location>
        <begin position="448"/>
        <end position="472"/>
    </location>
</feature>
<keyword evidence="4" id="KW-1185">Reference proteome</keyword>
<protein>
    <recommendedName>
        <fullName evidence="2">Ubiquitin-like domain-containing protein</fullName>
    </recommendedName>
</protein>
<proteinExistence type="predicted"/>
<dbReference type="AlphaFoldDB" id="A0AA40EIA3"/>
<gene>
    <name evidence="3" type="ORF">B0T21DRAFT_383396</name>
</gene>
<evidence type="ECO:0000256" key="1">
    <source>
        <dbReference type="SAM" id="MobiDB-lite"/>
    </source>
</evidence>
<accession>A0AA40EIA3</accession>
<comment type="caution">
    <text evidence="3">The sequence shown here is derived from an EMBL/GenBank/DDBJ whole genome shotgun (WGS) entry which is preliminary data.</text>
</comment>
<dbReference type="Pfam" id="PF22893">
    <property type="entry name" value="ULD_2"/>
    <property type="match status" value="1"/>
</dbReference>
<name>A0AA40EIA3_9PEZI</name>
<evidence type="ECO:0000313" key="3">
    <source>
        <dbReference type="EMBL" id="KAK0737418.1"/>
    </source>
</evidence>
<feature type="compositionally biased region" description="Basic and acidic residues" evidence="1">
    <location>
        <begin position="450"/>
        <end position="460"/>
    </location>
</feature>
<feature type="domain" description="Ubiquitin-like" evidence="2">
    <location>
        <begin position="242"/>
        <end position="321"/>
    </location>
</feature>
<feature type="compositionally biased region" description="Acidic residues" evidence="1">
    <location>
        <begin position="425"/>
        <end position="434"/>
    </location>
</feature>
<dbReference type="PANTHER" id="PTHR38886">
    <property type="entry name" value="SESA DOMAIN-CONTAINING PROTEIN"/>
    <property type="match status" value="1"/>
</dbReference>
<dbReference type="Proteomes" id="UP001172159">
    <property type="component" value="Unassembled WGS sequence"/>
</dbReference>
<organism evidence="3 4">
    <name type="scientific">Apiosordaria backusii</name>
    <dbReference type="NCBI Taxonomy" id="314023"/>
    <lineage>
        <taxon>Eukaryota</taxon>
        <taxon>Fungi</taxon>
        <taxon>Dikarya</taxon>
        <taxon>Ascomycota</taxon>
        <taxon>Pezizomycotina</taxon>
        <taxon>Sordariomycetes</taxon>
        <taxon>Sordariomycetidae</taxon>
        <taxon>Sordariales</taxon>
        <taxon>Lasiosphaeriaceae</taxon>
        <taxon>Apiosordaria</taxon>
    </lineage>
</organism>